<dbReference type="AlphaFoldDB" id="A0A158KNC9"/>
<gene>
    <name evidence="1" type="ORF">AWB68_06575</name>
</gene>
<dbReference type="EMBL" id="FCON02000122">
    <property type="protein sequence ID" value="SAL82584.1"/>
    <property type="molecule type" value="Genomic_DNA"/>
</dbReference>
<evidence type="ECO:0000313" key="2">
    <source>
        <dbReference type="Proteomes" id="UP000054770"/>
    </source>
</evidence>
<keyword evidence="2" id="KW-1185">Reference proteome</keyword>
<protein>
    <submittedName>
        <fullName evidence="1">Uncharacterized protein</fullName>
    </submittedName>
</protein>
<sequence>MKLRHTGIVMLISDDLIFWVRIQCAARLLVDDAQREIADEIRRLLDDLH</sequence>
<evidence type="ECO:0000313" key="1">
    <source>
        <dbReference type="EMBL" id="SAL82584.1"/>
    </source>
</evidence>
<proteinExistence type="predicted"/>
<name>A0A158KNC9_9BURK</name>
<comment type="caution">
    <text evidence="1">The sequence shown here is derived from an EMBL/GenBank/DDBJ whole genome shotgun (WGS) entry which is preliminary data.</text>
</comment>
<dbReference type="Proteomes" id="UP000054770">
    <property type="component" value="Unassembled WGS sequence"/>
</dbReference>
<reference evidence="1" key="1">
    <citation type="submission" date="2016-01" db="EMBL/GenBank/DDBJ databases">
        <authorList>
            <person name="Peeters C."/>
        </authorList>
    </citation>
    <scope>NUCLEOTIDE SEQUENCE [LARGE SCALE GENOMIC DNA]</scope>
    <source>
        <strain evidence="1">LMG 22940</strain>
    </source>
</reference>
<organism evidence="1 2">
    <name type="scientific">Caballeronia choica</name>
    <dbReference type="NCBI Taxonomy" id="326476"/>
    <lineage>
        <taxon>Bacteria</taxon>
        <taxon>Pseudomonadati</taxon>
        <taxon>Pseudomonadota</taxon>
        <taxon>Betaproteobacteria</taxon>
        <taxon>Burkholderiales</taxon>
        <taxon>Burkholderiaceae</taxon>
        <taxon>Caballeronia</taxon>
    </lineage>
</organism>
<accession>A0A158KNC9</accession>